<dbReference type="OrthoDB" id="9808429at2"/>
<keyword evidence="2 3" id="KW-0378">Hydrolase</keyword>
<gene>
    <name evidence="3" type="ORF">E3E12_05780</name>
</gene>
<evidence type="ECO:0000256" key="1">
    <source>
        <dbReference type="ARBA" id="ARBA00005953"/>
    </source>
</evidence>
<dbReference type="PROSITE" id="PS01328">
    <property type="entry name" value="4HBCOA_THIOESTERASE"/>
    <property type="match status" value="1"/>
</dbReference>
<dbReference type="PIRSF" id="PIRSF003230">
    <property type="entry name" value="YbgC"/>
    <property type="match status" value="1"/>
</dbReference>
<evidence type="ECO:0000313" key="3">
    <source>
        <dbReference type="EMBL" id="QDH14423.1"/>
    </source>
</evidence>
<dbReference type="NCBIfam" id="TIGR00051">
    <property type="entry name" value="YbgC/FadM family acyl-CoA thioesterase"/>
    <property type="match status" value="1"/>
</dbReference>
<dbReference type="FunFam" id="3.10.129.10:FF:000004">
    <property type="entry name" value="Tol-pal system-associated acyl-CoA thioesterase"/>
    <property type="match status" value="1"/>
</dbReference>
<comment type="similarity">
    <text evidence="1">Belongs to the 4-hydroxybenzoyl-CoA thioesterase family.</text>
</comment>
<dbReference type="InterPro" id="IPR008272">
    <property type="entry name" value="HB-CoA_thioesterase_AS"/>
</dbReference>
<dbReference type="KEGG" id="swf:E3E12_05780"/>
<evidence type="ECO:0000256" key="2">
    <source>
        <dbReference type="ARBA" id="ARBA00022801"/>
    </source>
</evidence>
<dbReference type="GO" id="GO:0047617">
    <property type="term" value="F:fatty acyl-CoA hydrolase activity"/>
    <property type="evidence" value="ECO:0007669"/>
    <property type="project" value="TreeGrafter"/>
</dbReference>
<dbReference type="Proteomes" id="UP000318709">
    <property type="component" value="Chromosome"/>
</dbReference>
<dbReference type="EC" id="3.1.2.-" evidence="3"/>
<sequence>MTLPGPLPLDAGHKCRFRVYYEDTDAGGIVYHARYLAFAERARAEALRAHGLEVGKLAQEGVSFVARHLEVDYKFPLRLDEVFEVQTTVTKQHGARLCLQQRILAVEGDGQRVAVLLQVELACVHTHSGKPQRIPSSCQRALRGLELPNQLSS</sequence>
<dbReference type="AlphaFoldDB" id="A0A4Y6UAC8"/>
<accession>A0A4Y6UAC8</accession>
<dbReference type="InterPro" id="IPR029069">
    <property type="entry name" value="HotDog_dom_sf"/>
</dbReference>
<dbReference type="SUPFAM" id="SSF54637">
    <property type="entry name" value="Thioesterase/thiol ester dehydrase-isomerase"/>
    <property type="match status" value="1"/>
</dbReference>
<dbReference type="InterPro" id="IPR050563">
    <property type="entry name" value="4-hydroxybenzoyl-CoA_TE"/>
</dbReference>
<dbReference type="PANTHER" id="PTHR31793">
    <property type="entry name" value="4-HYDROXYBENZOYL-COA THIOESTERASE FAMILY MEMBER"/>
    <property type="match status" value="1"/>
</dbReference>
<organism evidence="3 4">
    <name type="scientific">Formicincola oecophyllae</name>
    <dbReference type="NCBI Taxonomy" id="2558361"/>
    <lineage>
        <taxon>Bacteria</taxon>
        <taxon>Pseudomonadati</taxon>
        <taxon>Pseudomonadota</taxon>
        <taxon>Alphaproteobacteria</taxon>
        <taxon>Acetobacterales</taxon>
        <taxon>Acetobacteraceae</taxon>
        <taxon>Formicincola</taxon>
    </lineage>
</organism>
<keyword evidence="4" id="KW-1185">Reference proteome</keyword>
<dbReference type="PANTHER" id="PTHR31793:SF37">
    <property type="entry name" value="ACYL-COA THIOESTER HYDROLASE YBGC"/>
    <property type="match status" value="1"/>
</dbReference>
<proteinExistence type="inferred from homology"/>
<reference evidence="3 4" key="1">
    <citation type="submission" date="2019-03" db="EMBL/GenBank/DDBJ databases">
        <title>The complete genome sequence of Swingsia_sp. F3b2 LMG30590(T).</title>
        <authorList>
            <person name="Chua K.-O."/>
            <person name="Chan K.-G."/>
            <person name="See-Too W.-S."/>
        </authorList>
    </citation>
    <scope>NUCLEOTIDE SEQUENCE [LARGE SCALE GENOMIC DNA]</scope>
    <source>
        <strain evidence="3 4">F3b2</strain>
    </source>
</reference>
<evidence type="ECO:0000313" key="4">
    <source>
        <dbReference type="Proteomes" id="UP000318709"/>
    </source>
</evidence>
<dbReference type="CDD" id="cd00586">
    <property type="entry name" value="4HBT"/>
    <property type="match status" value="1"/>
</dbReference>
<dbReference type="InterPro" id="IPR006684">
    <property type="entry name" value="YbgC/YbaW"/>
</dbReference>
<name>A0A4Y6UAC8_9PROT</name>
<dbReference type="EMBL" id="CP038231">
    <property type="protein sequence ID" value="QDH14423.1"/>
    <property type="molecule type" value="Genomic_DNA"/>
</dbReference>
<protein>
    <submittedName>
        <fullName evidence="3">YbgC/FadM family acyl-CoA thioesterase</fullName>
        <ecNumber evidence="3">3.1.2.-</ecNumber>
    </submittedName>
</protein>
<dbReference type="Pfam" id="PF13279">
    <property type="entry name" value="4HBT_2"/>
    <property type="match status" value="1"/>
</dbReference>
<dbReference type="Gene3D" id="3.10.129.10">
    <property type="entry name" value="Hotdog Thioesterase"/>
    <property type="match status" value="1"/>
</dbReference>